<dbReference type="GO" id="GO:0003700">
    <property type="term" value="F:DNA-binding transcription factor activity"/>
    <property type="evidence" value="ECO:0007669"/>
    <property type="project" value="TreeGrafter"/>
</dbReference>
<comment type="subcellular location">
    <subcellularLocation>
        <location evidence="1">Nucleus</location>
    </subcellularLocation>
</comment>
<dbReference type="GO" id="GO:0005634">
    <property type="term" value="C:nucleus"/>
    <property type="evidence" value="ECO:0007669"/>
    <property type="project" value="UniProtKB-SubCell"/>
</dbReference>
<dbReference type="EMBL" id="NKCL01000004">
    <property type="protein sequence ID" value="RSL91198.1"/>
    <property type="molecule type" value="Genomic_DNA"/>
</dbReference>
<gene>
    <name evidence="3" type="ORF">CEP51_000380</name>
</gene>
<dbReference type="Proteomes" id="UP000287972">
    <property type="component" value="Unassembled WGS sequence"/>
</dbReference>
<keyword evidence="2" id="KW-0539">Nucleus</keyword>
<dbReference type="Pfam" id="PF11951">
    <property type="entry name" value="Fungal_trans_2"/>
    <property type="match status" value="1"/>
</dbReference>
<protein>
    <submittedName>
        <fullName evidence="3">Uncharacterized protein</fullName>
    </submittedName>
</protein>
<reference evidence="3 4" key="1">
    <citation type="submission" date="2017-06" db="EMBL/GenBank/DDBJ databases">
        <title>Comparative genomic analysis of Ambrosia Fusariam Clade fungi.</title>
        <authorList>
            <person name="Stajich J.E."/>
            <person name="Carrillo J."/>
            <person name="Kijimoto T."/>
            <person name="Eskalen A."/>
            <person name="O'Donnell K."/>
            <person name="Kasson M."/>
        </authorList>
    </citation>
    <scope>NUCLEOTIDE SEQUENCE [LARGE SCALE GENOMIC DNA]</scope>
    <source>
        <strain evidence="3 4">NRRL62606</strain>
    </source>
</reference>
<evidence type="ECO:0000313" key="3">
    <source>
        <dbReference type="EMBL" id="RSL91198.1"/>
    </source>
</evidence>
<dbReference type="PANTHER" id="PTHR37534">
    <property type="entry name" value="TRANSCRIPTIONAL ACTIVATOR PROTEIN UGA3"/>
    <property type="match status" value="1"/>
</dbReference>
<evidence type="ECO:0000313" key="4">
    <source>
        <dbReference type="Proteomes" id="UP000287972"/>
    </source>
</evidence>
<name>A0A428SN14_9HYPO</name>
<comment type="caution">
    <text evidence="3">The sequence shown here is derived from an EMBL/GenBank/DDBJ whole genome shotgun (WGS) entry which is preliminary data.</text>
</comment>
<dbReference type="InterPro" id="IPR021858">
    <property type="entry name" value="Fun_TF"/>
</dbReference>
<sequence length="611" mass="70338">MTLLLQRLPLHIIAEILGQLDTIQELGPPVFSHRIFHDALHDNLHAIARRILTRQVPDGILSYSLILLKTTQIDVMDRNVVNLLISRLENIDPSPSLVHLSLAEYAFISQNQVAIKWMMQDMADELIPGINEFGLVHPETLSDNETFRMYRAFMRYQIMCNLFCHSPRRERREVTEQISNFCRASSQWVNDQLLAVYNYLERRVSFAFDHVGAHNVEWAGVPIEWDESFEQCNRIQRLGSSKELEEEAYRMLTAFAYTMWDNADLSAEQLGEICTNIAGCKDYFKRYGRNWNGKDLRLAEKRKKDIYNAGGRGYWPKGGLDDFSGITHLRDRRREQLIQRWKRATENGEDEDPLDWSSRVWTETTNGNEEYVYNLFQAQPDFDFLIAHAIWFDILSCVSTGRVPRITYRQWLEESNLDMANLMGCYNWVMISIGDLAHLQAWKCKMKEQGTLSVPDLVMRSQEIETRLQDGIEKLGSITEENTKAPQAVWVSHIFALASLILSSTIVSGPWESLPEISKNVEKALDILGEWPQAISLQGLVWPLCVIGCMAEPQHQAFFESLLSNFVDECGGFGNGSTVLRIMRNCWTWQRQQGRKGMDLAFQTGVPVLLI</sequence>
<proteinExistence type="predicted"/>
<accession>A0A428SN14</accession>
<keyword evidence="4" id="KW-1185">Reference proteome</keyword>
<dbReference type="AlphaFoldDB" id="A0A428SN14"/>
<dbReference type="PANTHER" id="PTHR37534:SF26">
    <property type="entry name" value="TRANSCRIPTION FACTOR, PUTATIVE-RELATED"/>
    <property type="match status" value="1"/>
</dbReference>
<organism evidence="3 4">
    <name type="scientific">Fusarium floridanum</name>
    <dbReference type="NCBI Taxonomy" id="1325733"/>
    <lineage>
        <taxon>Eukaryota</taxon>
        <taxon>Fungi</taxon>
        <taxon>Dikarya</taxon>
        <taxon>Ascomycota</taxon>
        <taxon>Pezizomycotina</taxon>
        <taxon>Sordariomycetes</taxon>
        <taxon>Hypocreomycetidae</taxon>
        <taxon>Hypocreales</taxon>
        <taxon>Nectriaceae</taxon>
        <taxon>Fusarium</taxon>
        <taxon>Fusarium solani species complex</taxon>
    </lineage>
</organism>
<evidence type="ECO:0000256" key="2">
    <source>
        <dbReference type="ARBA" id="ARBA00023242"/>
    </source>
</evidence>
<evidence type="ECO:0000256" key="1">
    <source>
        <dbReference type="ARBA" id="ARBA00004123"/>
    </source>
</evidence>
<dbReference type="GO" id="GO:0000976">
    <property type="term" value="F:transcription cis-regulatory region binding"/>
    <property type="evidence" value="ECO:0007669"/>
    <property type="project" value="TreeGrafter"/>
</dbReference>
<dbReference type="GO" id="GO:0045944">
    <property type="term" value="P:positive regulation of transcription by RNA polymerase II"/>
    <property type="evidence" value="ECO:0007669"/>
    <property type="project" value="TreeGrafter"/>
</dbReference>